<comment type="subcellular location">
    <subcellularLocation>
        <location evidence="1">Cell envelope</location>
    </subcellularLocation>
</comment>
<evidence type="ECO:0000256" key="1">
    <source>
        <dbReference type="ARBA" id="ARBA00004196"/>
    </source>
</evidence>
<dbReference type="EMBL" id="PKMF04000550">
    <property type="protein sequence ID" value="KAK7826230.1"/>
    <property type="molecule type" value="Genomic_DNA"/>
</dbReference>
<dbReference type="PANTHER" id="PTHR48059">
    <property type="entry name" value="POLYGALACTURONASE INHIBITOR 1"/>
    <property type="match status" value="1"/>
</dbReference>
<accession>A0AAW0JHT7</accession>
<protein>
    <submittedName>
        <fullName evidence="2">Polygalacturonase inhibitor</fullName>
    </submittedName>
</protein>
<dbReference type="AlphaFoldDB" id="A0AAW0JHT7"/>
<dbReference type="InterPro" id="IPR032675">
    <property type="entry name" value="LRR_dom_sf"/>
</dbReference>
<comment type="caution">
    <text evidence="2">The sequence shown here is derived from an EMBL/GenBank/DDBJ whole genome shotgun (WGS) entry which is preliminary data.</text>
</comment>
<reference evidence="2 3" key="1">
    <citation type="journal article" date="2018" name="Sci. Data">
        <title>The draft genome sequence of cork oak.</title>
        <authorList>
            <person name="Ramos A.M."/>
            <person name="Usie A."/>
            <person name="Barbosa P."/>
            <person name="Barros P.M."/>
            <person name="Capote T."/>
            <person name="Chaves I."/>
            <person name="Simoes F."/>
            <person name="Abreu I."/>
            <person name="Carrasquinho I."/>
            <person name="Faro C."/>
            <person name="Guimaraes J.B."/>
            <person name="Mendonca D."/>
            <person name="Nobrega F."/>
            <person name="Rodrigues L."/>
            <person name="Saibo N.J.M."/>
            <person name="Varela M.C."/>
            <person name="Egas C."/>
            <person name="Matos J."/>
            <person name="Miguel C.M."/>
            <person name="Oliveira M.M."/>
            <person name="Ricardo C.P."/>
            <person name="Goncalves S."/>
        </authorList>
    </citation>
    <scope>NUCLEOTIDE SEQUENCE [LARGE SCALE GENOMIC DNA]</scope>
    <source>
        <strain evidence="3">cv. HL8</strain>
    </source>
</reference>
<evidence type="ECO:0000313" key="3">
    <source>
        <dbReference type="Proteomes" id="UP000237347"/>
    </source>
</evidence>
<keyword evidence="3" id="KW-1185">Reference proteome</keyword>
<sequence>MVFESSKTTKIVDLPRNLLDFNLSKVVLPKSLTSLDLQHNKIFGGLLVELTKLNLQYLNVSYNRLCGHIPMGGKLQSFDYSTYFHYRCLCGSPLPSYK</sequence>
<name>A0AAW0JHT7_QUESU</name>
<proteinExistence type="predicted"/>
<dbReference type="Proteomes" id="UP000237347">
    <property type="component" value="Unassembled WGS sequence"/>
</dbReference>
<dbReference type="PANTHER" id="PTHR48059:SF4">
    <property type="entry name" value="POLYGALACTURONASE INHIBITOR 1-RELATED"/>
    <property type="match status" value="1"/>
</dbReference>
<dbReference type="InterPro" id="IPR051848">
    <property type="entry name" value="PGIP"/>
</dbReference>
<organism evidence="2 3">
    <name type="scientific">Quercus suber</name>
    <name type="common">Cork oak</name>
    <dbReference type="NCBI Taxonomy" id="58331"/>
    <lineage>
        <taxon>Eukaryota</taxon>
        <taxon>Viridiplantae</taxon>
        <taxon>Streptophyta</taxon>
        <taxon>Embryophyta</taxon>
        <taxon>Tracheophyta</taxon>
        <taxon>Spermatophyta</taxon>
        <taxon>Magnoliopsida</taxon>
        <taxon>eudicotyledons</taxon>
        <taxon>Gunneridae</taxon>
        <taxon>Pentapetalae</taxon>
        <taxon>rosids</taxon>
        <taxon>fabids</taxon>
        <taxon>Fagales</taxon>
        <taxon>Fagaceae</taxon>
        <taxon>Quercus</taxon>
    </lineage>
</organism>
<evidence type="ECO:0000313" key="2">
    <source>
        <dbReference type="EMBL" id="KAK7826230.1"/>
    </source>
</evidence>
<dbReference type="Gene3D" id="3.80.10.10">
    <property type="entry name" value="Ribonuclease Inhibitor"/>
    <property type="match status" value="1"/>
</dbReference>
<dbReference type="InterPro" id="IPR001611">
    <property type="entry name" value="Leu-rich_rpt"/>
</dbReference>
<dbReference type="SUPFAM" id="SSF52058">
    <property type="entry name" value="L domain-like"/>
    <property type="match status" value="1"/>
</dbReference>
<dbReference type="Pfam" id="PF00560">
    <property type="entry name" value="LRR_1"/>
    <property type="match status" value="2"/>
</dbReference>
<gene>
    <name evidence="2" type="primary">PGIP_2</name>
    <name evidence="2" type="ORF">CFP56_032345</name>
</gene>